<keyword evidence="1" id="KW-0472">Membrane</keyword>
<dbReference type="Proteomes" id="UP000824782">
    <property type="component" value="Unassembled WGS sequence"/>
</dbReference>
<evidence type="ECO:0000256" key="1">
    <source>
        <dbReference type="SAM" id="Phobius"/>
    </source>
</evidence>
<feature type="transmembrane region" description="Helical" evidence="1">
    <location>
        <begin position="34"/>
        <end position="56"/>
    </location>
</feature>
<name>A0AAV7D4S9_ENGPU</name>
<keyword evidence="1" id="KW-0812">Transmembrane</keyword>
<comment type="caution">
    <text evidence="2">The sequence shown here is derived from an EMBL/GenBank/DDBJ whole genome shotgun (WGS) entry which is preliminary data.</text>
</comment>
<keyword evidence="1" id="KW-1133">Transmembrane helix</keyword>
<keyword evidence="3" id="KW-1185">Reference proteome</keyword>
<evidence type="ECO:0000313" key="3">
    <source>
        <dbReference type="Proteomes" id="UP000824782"/>
    </source>
</evidence>
<evidence type="ECO:0000313" key="2">
    <source>
        <dbReference type="EMBL" id="KAG8592445.1"/>
    </source>
</evidence>
<dbReference type="EMBL" id="WNYA01000001">
    <property type="protein sequence ID" value="KAG8592445.1"/>
    <property type="molecule type" value="Genomic_DNA"/>
</dbReference>
<reference evidence="2" key="1">
    <citation type="thesis" date="2020" institute="ProQuest LLC" country="789 East Eisenhower Parkway, Ann Arbor, MI, USA">
        <title>Comparative Genomics and Chromosome Evolution.</title>
        <authorList>
            <person name="Mudd A.B."/>
        </authorList>
    </citation>
    <scope>NUCLEOTIDE SEQUENCE</scope>
    <source>
        <strain evidence="2">237g6f4</strain>
        <tissue evidence="2">Blood</tissue>
    </source>
</reference>
<feature type="transmembrane region" description="Helical" evidence="1">
    <location>
        <begin position="62"/>
        <end position="78"/>
    </location>
</feature>
<gene>
    <name evidence="2" type="ORF">GDO81_000502</name>
</gene>
<dbReference type="AlphaFoldDB" id="A0AAV7D4S9"/>
<sequence length="79" mass="9640">MIKPLTPPFVLCKRHSIAINQCCIRRHLKIYCCFLHLMRLCIYNTVCVVYMCFYVYTMSCLDKFYIFLLFHFLATLYFF</sequence>
<accession>A0AAV7D4S9</accession>
<protein>
    <submittedName>
        <fullName evidence="2">Uncharacterized protein</fullName>
    </submittedName>
</protein>
<organism evidence="2 3">
    <name type="scientific">Engystomops pustulosus</name>
    <name type="common">Tungara frog</name>
    <name type="synonym">Physalaemus pustulosus</name>
    <dbReference type="NCBI Taxonomy" id="76066"/>
    <lineage>
        <taxon>Eukaryota</taxon>
        <taxon>Metazoa</taxon>
        <taxon>Chordata</taxon>
        <taxon>Craniata</taxon>
        <taxon>Vertebrata</taxon>
        <taxon>Euteleostomi</taxon>
        <taxon>Amphibia</taxon>
        <taxon>Batrachia</taxon>
        <taxon>Anura</taxon>
        <taxon>Neobatrachia</taxon>
        <taxon>Hyloidea</taxon>
        <taxon>Leptodactylidae</taxon>
        <taxon>Leiuperinae</taxon>
        <taxon>Engystomops</taxon>
    </lineage>
</organism>
<proteinExistence type="predicted"/>